<feature type="region of interest" description="Disordered" evidence="1">
    <location>
        <begin position="211"/>
        <end position="266"/>
    </location>
</feature>
<dbReference type="Proteomes" id="UP000183585">
    <property type="component" value="Unassembled WGS sequence"/>
</dbReference>
<evidence type="ECO:0000259" key="2">
    <source>
        <dbReference type="Pfam" id="PF04480"/>
    </source>
</evidence>
<reference evidence="4" key="1">
    <citation type="submission" date="2016-06" db="EMBL/GenBank/DDBJ databases">
        <authorList>
            <person name="Varghese N."/>
            <person name="Submissions Spin"/>
        </authorList>
    </citation>
    <scope>NUCLEOTIDE SEQUENCE [LARGE SCALE GENOMIC DNA]</scope>
    <source>
        <strain evidence="4">DSM 43168</strain>
    </source>
</reference>
<dbReference type="RefSeq" id="WP_256095542.1">
    <property type="nucleotide sequence ID" value="NZ_FMCT01000007.1"/>
</dbReference>
<organism evidence="3 4">
    <name type="scientific">Micromonospora carbonacea</name>
    <dbReference type="NCBI Taxonomy" id="47853"/>
    <lineage>
        <taxon>Bacteria</taxon>
        <taxon>Bacillati</taxon>
        <taxon>Actinomycetota</taxon>
        <taxon>Actinomycetes</taxon>
        <taxon>Micromonosporales</taxon>
        <taxon>Micromonosporaceae</taxon>
        <taxon>Micromonospora</taxon>
    </lineage>
</organism>
<dbReference type="InterPro" id="IPR011335">
    <property type="entry name" value="Restrct_endonuc-II-like"/>
</dbReference>
<evidence type="ECO:0000313" key="3">
    <source>
        <dbReference type="EMBL" id="SCF25038.1"/>
    </source>
</evidence>
<sequence length="382" mass="40995">MGEGRTLLVNRSLADVPSDRVVALPDADTDALAMLIARDHAELAAVVYRPAARITLPVDFVHAALDRLERVAVELLPAWLPEAADGVRPDTSGLAAVRAAAAARSRRDRYPGSFLPDLAVFAVTARRPSGAQLPLRTRAAALARLVAGAFGRRRVVLLVEPAAGTGAVCAAGAAWLVQHGGPVTWLLGAGAAGLEAVPEFSVALPPVPRAASLAPPRTARDVPPVPPRTTRDVPPAPSRTARDVPPAPRGLSSDAGAVVGRPHPASEAEKRLEAALAAESWAVGRRWNQSYRSHDLATPIRLDLVWPDERCVVEIDGPEHCRPVHFEADRQRDVQLQLDGYAVLRFTNARVTHDVGAVVRQIGTYLRERRRDMAEGRQHGRR</sequence>
<evidence type="ECO:0000313" key="4">
    <source>
        <dbReference type="Proteomes" id="UP000183585"/>
    </source>
</evidence>
<proteinExistence type="predicted"/>
<accession>A0A1C4YWG3</accession>
<gene>
    <name evidence="3" type="ORF">GA0070563_1077</name>
</gene>
<dbReference type="EMBL" id="FMCT01000007">
    <property type="protein sequence ID" value="SCF25038.1"/>
    <property type="molecule type" value="Genomic_DNA"/>
</dbReference>
<dbReference type="AlphaFoldDB" id="A0A1C4YWG3"/>
<dbReference type="InterPro" id="IPR007569">
    <property type="entry name" value="DUF559"/>
</dbReference>
<protein>
    <recommendedName>
        <fullName evidence="2">DUF559 domain-containing protein</fullName>
    </recommendedName>
</protein>
<name>A0A1C4YWG3_9ACTN</name>
<dbReference type="Pfam" id="PF04480">
    <property type="entry name" value="DUF559"/>
    <property type="match status" value="1"/>
</dbReference>
<feature type="domain" description="DUF559" evidence="2">
    <location>
        <begin position="303"/>
        <end position="366"/>
    </location>
</feature>
<dbReference type="STRING" id="47853.TK50_03620"/>
<keyword evidence="4" id="KW-1185">Reference proteome</keyword>
<dbReference type="Gene3D" id="3.40.960.10">
    <property type="entry name" value="VSR Endonuclease"/>
    <property type="match status" value="1"/>
</dbReference>
<dbReference type="SUPFAM" id="SSF52980">
    <property type="entry name" value="Restriction endonuclease-like"/>
    <property type="match status" value="1"/>
</dbReference>
<evidence type="ECO:0000256" key="1">
    <source>
        <dbReference type="SAM" id="MobiDB-lite"/>
    </source>
</evidence>